<evidence type="ECO:0000313" key="2">
    <source>
        <dbReference type="Proteomes" id="UP000230852"/>
    </source>
</evidence>
<comment type="caution">
    <text evidence="1">The sequence shown here is derived from an EMBL/GenBank/DDBJ whole genome shotgun (WGS) entry which is preliminary data.</text>
</comment>
<dbReference type="PANTHER" id="PTHR47197">
    <property type="entry name" value="PROTEIN NIRF"/>
    <property type="match status" value="1"/>
</dbReference>
<feature type="non-terminal residue" evidence="1">
    <location>
        <position position="1"/>
    </location>
</feature>
<dbReference type="SUPFAM" id="SSF51004">
    <property type="entry name" value="C-terminal (heme d1) domain of cytochrome cd1-nitrite reductase"/>
    <property type="match status" value="1"/>
</dbReference>
<dbReference type="InterPro" id="IPR011048">
    <property type="entry name" value="Haem_d1_sf"/>
</dbReference>
<evidence type="ECO:0000313" key="1">
    <source>
        <dbReference type="EMBL" id="PIR77912.1"/>
    </source>
</evidence>
<dbReference type="EMBL" id="PFBU01000085">
    <property type="protein sequence ID" value="PIR77912.1"/>
    <property type="molecule type" value="Genomic_DNA"/>
</dbReference>
<dbReference type="Gene3D" id="2.130.10.10">
    <property type="entry name" value="YVTN repeat-like/Quinoprotein amine dehydrogenase"/>
    <property type="match status" value="1"/>
</dbReference>
<sequence>LALNYADGVISIASGYEIPNTASSTNWNNFYNTPSTSIALGTGLTWNSNTIQADTNYNIPLSASTTDWQTAFSWGDHSLADYAILAGRVGGQNLIGGTVANNTLVLQANSASSGNTATNAAIQLKVGNSGSTSAVTVLNNGNVGIGTTTPQSALHLTSGSFTQTVGINPVIVGSMSSTTLNGGASIYILGKYAYVASEYGFSLSIIDITNPTSPSLVGSISSSTLMDGATGVQVSGKYAYVASRNSDSLTIVDIADPSNLTIMGSVSSTSLNGAAKVRINSKYAYVASYLDGSVTSVDVSDPTNPVVVDSLVGLGAFDVDVAGKYAYVGGSGGNKMSVVDISNPTSLSLVGSCSDCGLINFGSIYISGSRAYAVDSDVIGELAIMDVSDPSSYFIPILGSVSNATTLSGASDVFVSGKYAYVTTYERDGLSIFDVSSSTNPFFVAEIMDNSLLNGARSVSVSGKYAYVTAASGFQVIDLTGIDAPTANIGNIQSNNINVTDNFTVANDAYIGNGLIVGQGGILSYGGLSISNANSTSSFAGNVIVSGLLNSLTIPNSTTGTLALVSDIASGISTDAIGLTYSTSTGVLSLDADYNIPLTASTTNWNNSYNIVTASSSDWTTAFDWGNHADAGYAILAGQSGGQT</sequence>
<name>A0A2H0TZA2_9BACT</name>
<protein>
    <recommendedName>
        <fullName evidence="3">LVIVD repeat-containing protein</fullName>
    </recommendedName>
</protein>
<dbReference type="AlphaFoldDB" id="A0A2H0TZA2"/>
<gene>
    <name evidence="1" type="ORF">COU28_04500</name>
</gene>
<dbReference type="Pfam" id="PF08309">
    <property type="entry name" value="LVIVD"/>
    <property type="match status" value="7"/>
</dbReference>
<dbReference type="InterPro" id="IPR013211">
    <property type="entry name" value="LVIVD"/>
</dbReference>
<accession>A0A2H0TZA2</accession>
<feature type="non-terminal residue" evidence="1">
    <location>
        <position position="644"/>
    </location>
</feature>
<reference evidence="2" key="1">
    <citation type="submission" date="2017-09" db="EMBL/GenBank/DDBJ databases">
        <title>Depth-based differentiation of microbial function through sediment-hosted aquifers and enrichment of novel symbionts in the deep terrestrial subsurface.</title>
        <authorList>
            <person name="Probst A.J."/>
            <person name="Ladd B."/>
            <person name="Jarett J.K."/>
            <person name="Geller-Mcgrath D.E."/>
            <person name="Sieber C.M.K."/>
            <person name="Emerson J.B."/>
            <person name="Anantharaman K."/>
            <person name="Thomas B.C."/>
            <person name="Malmstrom R."/>
            <person name="Stieglmeier M."/>
            <person name="Klingl A."/>
            <person name="Woyke T."/>
            <person name="Ryan C.M."/>
            <person name="Banfield J.F."/>
        </authorList>
    </citation>
    <scope>NUCLEOTIDE SEQUENCE [LARGE SCALE GENOMIC DNA]</scope>
</reference>
<dbReference type="InterPro" id="IPR051200">
    <property type="entry name" value="Host-pathogen_enzymatic-act"/>
</dbReference>
<organism evidence="1 2">
    <name type="scientific">Candidatus Magasanikbacteria bacterium CG10_big_fil_rev_8_21_14_0_10_36_16</name>
    <dbReference type="NCBI Taxonomy" id="1974645"/>
    <lineage>
        <taxon>Bacteria</taxon>
        <taxon>Candidatus Magasanikiibacteriota</taxon>
    </lineage>
</organism>
<dbReference type="Proteomes" id="UP000230852">
    <property type="component" value="Unassembled WGS sequence"/>
</dbReference>
<evidence type="ECO:0008006" key="3">
    <source>
        <dbReference type="Google" id="ProtNLM"/>
    </source>
</evidence>
<proteinExistence type="predicted"/>
<dbReference type="PANTHER" id="PTHR47197:SF3">
    <property type="entry name" value="DIHYDRO-HEME D1 DEHYDROGENASE"/>
    <property type="match status" value="1"/>
</dbReference>
<dbReference type="InterPro" id="IPR015943">
    <property type="entry name" value="WD40/YVTN_repeat-like_dom_sf"/>
</dbReference>